<dbReference type="InterPro" id="IPR031875">
    <property type="entry name" value="RecA_dep_nuc"/>
</dbReference>
<evidence type="ECO:0008006" key="3">
    <source>
        <dbReference type="Google" id="ProtNLM"/>
    </source>
</evidence>
<dbReference type="EMBL" id="JADIXP010000002">
    <property type="protein sequence ID" value="MBF4177259.1"/>
    <property type="molecule type" value="Genomic_DNA"/>
</dbReference>
<organism evidence="1 2">
    <name type="scientific">Lelliottia nimipressuralis</name>
    <dbReference type="NCBI Taxonomy" id="69220"/>
    <lineage>
        <taxon>Bacteria</taxon>
        <taxon>Pseudomonadati</taxon>
        <taxon>Pseudomonadota</taxon>
        <taxon>Gammaproteobacteria</taxon>
        <taxon>Enterobacterales</taxon>
        <taxon>Enterobacteriaceae</taxon>
        <taxon>Lelliottia</taxon>
    </lineage>
</organism>
<sequence length="98" mass="10760">MAKRQNKAEKAHTDKVAQLGCVACYVMSGKWGTPGQIHHPRAGQGMGQRSGWFKVICLCVNHHTNSGNGKLAIHSGYESFTSMYGNEEELLNLTLDNL</sequence>
<comment type="caution">
    <text evidence="1">The sequence shown here is derived from an EMBL/GenBank/DDBJ whole genome shotgun (WGS) entry which is preliminary data.</text>
</comment>
<dbReference type="RefSeq" id="WP_194512569.1">
    <property type="nucleotide sequence ID" value="NZ_JADIXP010000002.1"/>
</dbReference>
<reference evidence="1 2" key="1">
    <citation type="submission" date="2020-11" db="EMBL/GenBank/DDBJ databases">
        <title>Identification of Lelliottia nimipressuralis from Wound Infection by Whole Genome-Based Bacterial Identification.</title>
        <authorList>
            <person name="Navarathna D.H."/>
            <person name="Choi H."/>
            <person name="Jinadatha C."/>
            <person name="Chatterjee P."/>
            <person name="Hwang M."/>
        </authorList>
    </citation>
    <scope>NUCLEOTIDE SEQUENCE [LARGE SCALE GENOMIC DNA]</scope>
    <source>
        <strain evidence="1 2">DN2020</strain>
    </source>
</reference>
<evidence type="ECO:0000313" key="1">
    <source>
        <dbReference type="EMBL" id="MBF4177259.1"/>
    </source>
</evidence>
<dbReference type="Proteomes" id="UP000628560">
    <property type="component" value="Unassembled WGS sequence"/>
</dbReference>
<gene>
    <name evidence="1" type="ORF">ISP11_05210</name>
</gene>
<name>A0ABD4K6N9_9ENTR</name>
<evidence type="ECO:0000313" key="2">
    <source>
        <dbReference type="Proteomes" id="UP000628560"/>
    </source>
</evidence>
<dbReference type="Gene3D" id="3.30.40.190">
    <property type="match status" value="1"/>
</dbReference>
<protein>
    <recommendedName>
        <fullName evidence="3">DUF968 domain-containing protein</fullName>
    </recommendedName>
</protein>
<proteinExistence type="predicted"/>
<dbReference type="Pfam" id="PF16786">
    <property type="entry name" value="RecA_dep_nuc"/>
    <property type="match status" value="1"/>
</dbReference>
<accession>A0ABD4K6N9</accession>
<dbReference type="AlphaFoldDB" id="A0ABD4K6N9"/>